<name>A0A0S4KTG8_9BACT</name>
<dbReference type="EMBL" id="LN885086">
    <property type="protein sequence ID" value="CUQ67071.1"/>
    <property type="molecule type" value="Genomic_DNA"/>
</dbReference>
<dbReference type="Proteomes" id="UP000066284">
    <property type="component" value="Chromosome 1"/>
</dbReference>
<gene>
    <name evidence="2" type="ORF">NITINOP_2099</name>
</gene>
<accession>A0A0S4KTG8</accession>
<keyword evidence="3" id="KW-1185">Reference proteome</keyword>
<feature type="domain" description="Surface-adhesin protein E-like" evidence="1">
    <location>
        <begin position="31"/>
        <end position="148"/>
    </location>
</feature>
<dbReference type="AlphaFoldDB" id="A0A0S4KTG8"/>
<dbReference type="InterPro" id="IPR031939">
    <property type="entry name" value="Adhesin_E-like"/>
</dbReference>
<organism evidence="2 3">
    <name type="scientific">Candidatus Nitrospira inopinata</name>
    <dbReference type="NCBI Taxonomy" id="1715989"/>
    <lineage>
        <taxon>Bacteria</taxon>
        <taxon>Pseudomonadati</taxon>
        <taxon>Nitrospirota</taxon>
        <taxon>Nitrospiria</taxon>
        <taxon>Nitrospirales</taxon>
        <taxon>Nitrospiraceae</taxon>
        <taxon>Nitrospira</taxon>
    </lineage>
</organism>
<evidence type="ECO:0000259" key="1">
    <source>
        <dbReference type="Pfam" id="PF16747"/>
    </source>
</evidence>
<sequence>MKSLIRLRLLRRWAFFLVLMIVGHSPALAGWVAVDRDYLDSGLRSIYIDPHVMIKEGPVVTVRQLTDYKVMQGSVGFGLFMMSPHRFFSSETLRQIDCSQKLVRFLSYTEYTGHMGTGQASRGYVDVDRWLPIEPETINHALWEVVCAGQ</sequence>
<dbReference type="RefSeq" id="WP_062485136.1">
    <property type="nucleotide sequence ID" value="NZ_LN885086.1"/>
</dbReference>
<dbReference type="STRING" id="1715989.NITINOP_2099"/>
<evidence type="ECO:0000313" key="3">
    <source>
        <dbReference type="Proteomes" id="UP000066284"/>
    </source>
</evidence>
<dbReference type="OrthoDB" id="8536864at2"/>
<proteinExistence type="predicted"/>
<dbReference type="Pfam" id="PF16747">
    <property type="entry name" value="Adhesin_E"/>
    <property type="match status" value="1"/>
</dbReference>
<reference evidence="3" key="1">
    <citation type="submission" date="2015-09" db="EMBL/GenBank/DDBJ databases">
        <authorList>
            <person name="Daims H."/>
        </authorList>
    </citation>
    <scope>NUCLEOTIDE SEQUENCE [LARGE SCALE GENOMIC DNA]</scope>
</reference>
<protein>
    <recommendedName>
        <fullName evidence="1">Surface-adhesin protein E-like domain-containing protein</fullName>
    </recommendedName>
</protein>
<dbReference type="KEGG" id="nio:NITINOP_2099"/>
<evidence type="ECO:0000313" key="2">
    <source>
        <dbReference type="EMBL" id="CUQ67071.1"/>
    </source>
</evidence>